<comment type="subcellular location">
    <subcellularLocation>
        <location evidence="1 11">Cell outer membrane</location>
        <topology evidence="1 11">Multi-pass membrane protein</topology>
    </subcellularLocation>
</comment>
<keyword evidence="10 11" id="KW-0998">Cell outer membrane</keyword>
<evidence type="ECO:0000259" key="13">
    <source>
        <dbReference type="Pfam" id="PF07715"/>
    </source>
</evidence>
<dbReference type="Gene3D" id="2.60.40.1120">
    <property type="entry name" value="Carboxypeptidase-like, regulatory domain"/>
    <property type="match status" value="1"/>
</dbReference>
<dbReference type="InterPro" id="IPR037066">
    <property type="entry name" value="Plug_dom_sf"/>
</dbReference>
<dbReference type="Gene3D" id="2.40.170.20">
    <property type="entry name" value="TonB-dependent receptor, beta-barrel domain"/>
    <property type="match status" value="1"/>
</dbReference>
<comment type="similarity">
    <text evidence="11">Belongs to the TonB-dependent receptor family.</text>
</comment>
<dbReference type="InterPro" id="IPR036942">
    <property type="entry name" value="Beta-barrel_TonB_sf"/>
</dbReference>
<evidence type="ECO:0000256" key="2">
    <source>
        <dbReference type="ARBA" id="ARBA00022448"/>
    </source>
</evidence>
<dbReference type="PANTHER" id="PTHR32552">
    <property type="entry name" value="FERRICHROME IRON RECEPTOR-RELATED"/>
    <property type="match status" value="1"/>
</dbReference>
<evidence type="ECO:0000256" key="11">
    <source>
        <dbReference type="PROSITE-ProRule" id="PRU01360"/>
    </source>
</evidence>
<gene>
    <name evidence="14" type="ORF">DYU05_20470</name>
</gene>
<feature type="signal peptide" evidence="12">
    <location>
        <begin position="1"/>
        <end position="21"/>
    </location>
</feature>
<dbReference type="Gene3D" id="2.170.130.10">
    <property type="entry name" value="TonB-dependent receptor, plug domain"/>
    <property type="match status" value="1"/>
</dbReference>
<evidence type="ECO:0000313" key="15">
    <source>
        <dbReference type="Proteomes" id="UP000260823"/>
    </source>
</evidence>
<evidence type="ECO:0000256" key="1">
    <source>
        <dbReference type="ARBA" id="ARBA00004571"/>
    </source>
</evidence>
<feature type="chain" id="PRO_5017773425" evidence="12">
    <location>
        <begin position="22"/>
        <end position="1041"/>
    </location>
</feature>
<organism evidence="14 15">
    <name type="scientific">Mucilaginibacter terrenus</name>
    <dbReference type="NCBI Taxonomy" id="2482727"/>
    <lineage>
        <taxon>Bacteria</taxon>
        <taxon>Pseudomonadati</taxon>
        <taxon>Bacteroidota</taxon>
        <taxon>Sphingobacteriia</taxon>
        <taxon>Sphingobacteriales</taxon>
        <taxon>Sphingobacteriaceae</taxon>
        <taxon>Mucilaginibacter</taxon>
    </lineage>
</organism>
<dbReference type="InterPro" id="IPR023996">
    <property type="entry name" value="TonB-dep_OMP_SusC/RagA"/>
</dbReference>
<keyword evidence="3 11" id="KW-1134">Transmembrane beta strand</keyword>
<keyword evidence="2 11" id="KW-0813">Transport</keyword>
<dbReference type="GO" id="GO:0006826">
    <property type="term" value="P:iron ion transport"/>
    <property type="evidence" value="ECO:0007669"/>
    <property type="project" value="UniProtKB-KW"/>
</dbReference>
<dbReference type="GO" id="GO:0009279">
    <property type="term" value="C:cell outer membrane"/>
    <property type="evidence" value="ECO:0007669"/>
    <property type="project" value="UniProtKB-SubCell"/>
</dbReference>
<dbReference type="Pfam" id="PF13715">
    <property type="entry name" value="CarbopepD_reg_2"/>
    <property type="match status" value="1"/>
</dbReference>
<evidence type="ECO:0000256" key="3">
    <source>
        <dbReference type="ARBA" id="ARBA00022452"/>
    </source>
</evidence>
<dbReference type="SUPFAM" id="SSF56935">
    <property type="entry name" value="Porins"/>
    <property type="match status" value="1"/>
</dbReference>
<dbReference type="PROSITE" id="PS52016">
    <property type="entry name" value="TONB_DEPENDENT_REC_3"/>
    <property type="match status" value="1"/>
</dbReference>
<evidence type="ECO:0000256" key="4">
    <source>
        <dbReference type="ARBA" id="ARBA00022496"/>
    </source>
</evidence>
<dbReference type="InterPro" id="IPR012910">
    <property type="entry name" value="Plug_dom"/>
</dbReference>
<keyword evidence="15" id="KW-1185">Reference proteome</keyword>
<dbReference type="InterPro" id="IPR039426">
    <property type="entry name" value="TonB-dep_rcpt-like"/>
</dbReference>
<dbReference type="RefSeq" id="WP_117385037.1">
    <property type="nucleotide sequence ID" value="NZ_QWDE01000007.1"/>
</dbReference>
<name>A0A3E2NJF1_9SPHI</name>
<evidence type="ECO:0000256" key="5">
    <source>
        <dbReference type="ARBA" id="ARBA00022692"/>
    </source>
</evidence>
<evidence type="ECO:0000256" key="10">
    <source>
        <dbReference type="ARBA" id="ARBA00023237"/>
    </source>
</evidence>
<keyword evidence="4" id="KW-0410">Iron transport</keyword>
<dbReference type="SUPFAM" id="SSF49464">
    <property type="entry name" value="Carboxypeptidase regulatory domain-like"/>
    <property type="match status" value="1"/>
</dbReference>
<sequence length="1041" mass="113425">MRKHLLILLLLVNCCALQVMAQTKTITGTVTSAADNETIPGATVKIKGTTTAVATDANGKYSINATPGQTLVYTFIGTVAAERVVGAESVINVVLQADSRTLQEVVITTGFGVKQEKRDLTSSVQVIKGSAVQATQRENFVNALQGRVAGATITSTSGQPGASSSIVLRGITSIGNSNQPLFVIDGIRVNNDALSQSSLASNGDNRRQDFTNRIADINSDDIETITVLKGADAAAVYGSDAAGGAIVITTKKGRSGNGALTYDNNFSFSNAYRFPAVQKIYGPGSSGNLDPLVRTAFGPAYAPGTQTYDNLQNIFQTGFSQQHNLAMEGGNETATYRISSEYRHTGGVLPVAYNDKISLRFAGSAKLAPKLTSSASFNYFNIDNRKLNKGNSGTYINALAWPTNDDVRNYLNPDGSRRTLLPPKLTNVTADGTIDFDNPLWDANKNISRDKTNRMVANVDLSYDPASWINLRALVGVDFYTTNGNNLLSQYSSSYQNSPLNSFASTNGIATGGIIDNYNDNNLLTNGSLFATLKKNFGDFRTTLALGAEVYDNRDQINGFYGEKFLQPDFNTINNTTPTTQRNSSNFFETRRIGEIARLGVVYKEMITINATGRNDYSSRLSGTNNNTFFYPSFGAGFIFTELPVLKNNKVLSYGKLRFSYAGVGKDPYAPYKIKSSVIQQATTGGGFAYDVTGNNPNLRPEKDYQLDFGAELQFFGGRLGTDFSFYQYRATDQIFDPRISYASGYILELVNGGEIRNRGVEAQITGIPVKTTNFTWNTFLNFTLNRGKVINLGNLPEYYNSDTWMYANARASLFPGSSLTNIAAYSYARNNKGQILVDPSSGLPVSNNAFVTVGDRQPDFTIGFGNTFNYKSLSLSFLLDIRKGGDVFNGNELFLTRYGLSTRTQDRMQARIIPGVLKDGNENTDNPTVNTIQVTPYYQNTYYSGAIESDFVEHDINWIRLRDVTLNYNLPQNVLSRQKVFKSASLFLTATDVFLITNYSGADPDVNGNNSSTRGSGSAGFDYGTLATPRTISVGLRVKL</sequence>
<keyword evidence="5 11" id="KW-0812">Transmembrane</keyword>
<keyword evidence="6" id="KW-0408">Iron</keyword>
<evidence type="ECO:0000256" key="6">
    <source>
        <dbReference type="ARBA" id="ARBA00023004"/>
    </source>
</evidence>
<evidence type="ECO:0000256" key="7">
    <source>
        <dbReference type="ARBA" id="ARBA00023065"/>
    </source>
</evidence>
<evidence type="ECO:0000313" key="14">
    <source>
        <dbReference type="EMBL" id="RFZ81137.1"/>
    </source>
</evidence>
<keyword evidence="9 11" id="KW-0472">Membrane</keyword>
<dbReference type="PANTHER" id="PTHR32552:SF81">
    <property type="entry name" value="TONB-DEPENDENT OUTER MEMBRANE RECEPTOR"/>
    <property type="match status" value="1"/>
</dbReference>
<dbReference type="AlphaFoldDB" id="A0A3E2NJF1"/>
<protein>
    <submittedName>
        <fullName evidence="14">SusC/RagA family TonB-linked outer membrane protein</fullName>
    </submittedName>
</protein>
<proteinExistence type="inferred from homology"/>
<dbReference type="OrthoDB" id="9768177at2"/>
<comment type="caution">
    <text evidence="14">The sequence shown here is derived from an EMBL/GenBank/DDBJ whole genome shotgun (WGS) entry which is preliminary data.</text>
</comment>
<evidence type="ECO:0000256" key="8">
    <source>
        <dbReference type="ARBA" id="ARBA00023077"/>
    </source>
</evidence>
<dbReference type="Proteomes" id="UP000260823">
    <property type="component" value="Unassembled WGS sequence"/>
</dbReference>
<reference evidence="14 15" key="1">
    <citation type="submission" date="2018-08" db="EMBL/GenBank/DDBJ databases">
        <title>Mucilaginibacter terrae sp. nov., isolated from manganese diggings.</title>
        <authorList>
            <person name="Huang Y."/>
            <person name="Zhou Z."/>
        </authorList>
    </citation>
    <scope>NUCLEOTIDE SEQUENCE [LARGE SCALE GENOMIC DNA]</scope>
    <source>
        <strain evidence="14 15">ZH6</strain>
    </source>
</reference>
<evidence type="ECO:0000256" key="9">
    <source>
        <dbReference type="ARBA" id="ARBA00023136"/>
    </source>
</evidence>
<keyword evidence="7" id="KW-0406">Ion transport</keyword>
<keyword evidence="12" id="KW-0732">Signal</keyword>
<accession>A0A3E2NJF1</accession>
<feature type="domain" description="TonB-dependent receptor plug" evidence="13">
    <location>
        <begin position="117"/>
        <end position="245"/>
    </location>
</feature>
<dbReference type="Pfam" id="PF07715">
    <property type="entry name" value="Plug"/>
    <property type="match status" value="1"/>
</dbReference>
<keyword evidence="8" id="KW-0798">TonB box</keyword>
<evidence type="ECO:0000256" key="12">
    <source>
        <dbReference type="SAM" id="SignalP"/>
    </source>
</evidence>
<dbReference type="EMBL" id="QWDE01000007">
    <property type="protein sequence ID" value="RFZ81137.1"/>
    <property type="molecule type" value="Genomic_DNA"/>
</dbReference>
<dbReference type="NCBIfam" id="TIGR04056">
    <property type="entry name" value="OMP_RagA_SusC"/>
    <property type="match status" value="1"/>
</dbReference>
<dbReference type="InterPro" id="IPR008969">
    <property type="entry name" value="CarboxyPept-like_regulatory"/>
</dbReference>